<dbReference type="InterPro" id="IPR046335">
    <property type="entry name" value="LacI/GalR-like_sensor"/>
</dbReference>
<accession>A0A2U1AYU8</accession>
<dbReference type="OrthoDB" id="7185860at2"/>
<keyword evidence="3" id="KW-0804">Transcription</keyword>
<dbReference type="Proteomes" id="UP000245959">
    <property type="component" value="Unassembled WGS sequence"/>
</dbReference>
<sequence>MTKKTTIIDVAKAVGVSPSTVSHAISGKREISTAVKQRIFEKIRELDYRPNFFAQAMKNSSTRLIGIVADECRNPGPALLIDTLTAELARHSYEAVVGLTGLNLEKGREMLRRFSTGLVDGIINLLPQIDSNEAELLCGTVPVVTHLRDKAAPLRLDYEGMTRELLEYLWSNGHRRIGYIASRTRLYGLPDPSISVYAAFMESRREPHTSRLIFEGEDSIESGIAGAEAIFSRERVSAIFTGNDQMAFGVYRWAFEKRLSIPEELSVVGFDDVPQAATVIPPLTTFRFPVREVAEHAVRLLLAKQQKTFRPEESRTLHMQMTVRNSVTVKS</sequence>
<dbReference type="InterPro" id="IPR010982">
    <property type="entry name" value="Lambda_DNA-bd_dom_sf"/>
</dbReference>
<dbReference type="SMART" id="SM00354">
    <property type="entry name" value="HTH_LACI"/>
    <property type="match status" value="1"/>
</dbReference>
<keyword evidence="1" id="KW-0805">Transcription regulation</keyword>
<dbReference type="Gene3D" id="1.10.260.40">
    <property type="entry name" value="lambda repressor-like DNA-binding domains"/>
    <property type="match status" value="1"/>
</dbReference>
<dbReference type="GO" id="GO:0003700">
    <property type="term" value="F:DNA-binding transcription factor activity"/>
    <property type="evidence" value="ECO:0007669"/>
    <property type="project" value="TreeGrafter"/>
</dbReference>
<dbReference type="RefSeq" id="WP_116884026.1">
    <property type="nucleotide sequence ID" value="NZ_CABMMC010000091.1"/>
</dbReference>
<dbReference type="Pfam" id="PF00356">
    <property type="entry name" value="LacI"/>
    <property type="match status" value="1"/>
</dbReference>
<dbReference type="EMBL" id="QEKH01000013">
    <property type="protein sequence ID" value="PVY41606.1"/>
    <property type="molecule type" value="Genomic_DNA"/>
</dbReference>
<dbReference type="InterPro" id="IPR028082">
    <property type="entry name" value="Peripla_BP_I"/>
</dbReference>
<dbReference type="PANTHER" id="PTHR30146:SF153">
    <property type="entry name" value="LACTOSE OPERON REPRESSOR"/>
    <property type="match status" value="1"/>
</dbReference>
<proteinExistence type="predicted"/>
<evidence type="ECO:0000256" key="2">
    <source>
        <dbReference type="ARBA" id="ARBA00023125"/>
    </source>
</evidence>
<dbReference type="SUPFAM" id="SSF47413">
    <property type="entry name" value="lambda repressor-like DNA-binding domains"/>
    <property type="match status" value="1"/>
</dbReference>
<reference evidence="4 5" key="1">
    <citation type="submission" date="2018-04" db="EMBL/GenBank/DDBJ databases">
        <title>Genomic Encyclopedia of Type Strains, Phase IV (KMG-IV): sequencing the most valuable type-strain genomes for metagenomic binning, comparative biology and taxonomic classification.</title>
        <authorList>
            <person name="Goeker M."/>
        </authorList>
    </citation>
    <scope>NUCLEOTIDE SEQUENCE [LARGE SCALE GENOMIC DNA]</scope>
    <source>
        <strain evidence="4 5">DSM 14823</strain>
    </source>
</reference>
<name>A0A2U1AYU8_9BACT</name>
<dbReference type="InterPro" id="IPR000843">
    <property type="entry name" value="HTH_LacI"/>
</dbReference>
<dbReference type="CDD" id="cd06267">
    <property type="entry name" value="PBP1_LacI_sugar_binding-like"/>
    <property type="match status" value="1"/>
</dbReference>
<evidence type="ECO:0000313" key="4">
    <source>
        <dbReference type="EMBL" id="PVY41606.1"/>
    </source>
</evidence>
<gene>
    <name evidence="4" type="ORF">C8D82_11379</name>
</gene>
<comment type="caution">
    <text evidence="4">The sequence shown here is derived from an EMBL/GenBank/DDBJ whole genome shotgun (WGS) entry which is preliminary data.</text>
</comment>
<evidence type="ECO:0000313" key="5">
    <source>
        <dbReference type="Proteomes" id="UP000245959"/>
    </source>
</evidence>
<evidence type="ECO:0000256" key="3">
    <source>
        <dbReference type="ARBA" id="ARBA00023163"/>
    </source>
</evidence>
<protein>
    <submittedName>
        <fullName evidence="4">LacI family transcriptional regulator</fullName>
    </submittedName>
</protein>
<keyword evidence="5" id="KW-1185">Reference proteome</keyword>
<organism evidence="4 5">
    <name type="scientific">Victivallis vadensis</name>
    <dbReference type="NCBI Taxonomy" id="172901"/>
    <lineage>
        <taxon>Bacteria</taxon>
        <taxon>Pseudomonadati</taxon>
        <taxon>Lentisphaerota</taxon>
        <taxon>Lentisphaeria</taxon>
        <taxon>Victivallales</taxon>
        <taxon>Victivallaceae</taxon>
        <taxon>Victivallis</taxon>
    </lineage>
</organism>
<dbReference type="PROSITE" id="PS50932">
    <property type="entry name" value="HTH_LACI_2"/>
    <property type="match status" value="1"/>
</dbReference>
<dbReference type="Gene3D" id="3.40.50.2300">
    <property type="match status" value="2"/>
</dbReference>
<dbReference type="CDD" id="cd01392">
    <property type="entry name" value="HTH_LacI"/>
    <property type="match status" value="1"/>
</dbReference>
<dbReference type="SUPFAM" id="SSF53822">
    <property type="entry name" value="Periplasmic binding protein-like I"/>
    <property type="match status" value="1"/>
</dbReference>
<keyword evidence="2" id="KW-0238">DNA-binding</keyword>
<dbReference type="GO" id="GO:0000976">
    <property type="term" value="F:transcription cis-regulatory region binding"/>
    <property type="evidence" value="ECO:0007669"/>
    <property type="project" value="TreeGrafter"/>
</dbReference>
<dbReference type="GeneID" id="78295334"/>
<dbReference type="PANTHER" id="PTHR30146">
    <property type="entry name" value="LACI-RELATED TRANSCRIPTIONAL REPRESSOR"/>
    <property type="match status" value="1"/>
</dbReference>
<dbReference type="Pfam" id="PF13377">
    <property type="entry name" value="Peripla_BP_3"/>
    <property type="match status" value="1"/>
</dbReference>
<dbReference type="AlphaFoldDB" id="A0A2U1AYU8"/>
<dbReference type="PROSITE" id="PS00356">
    <property type="entry name" value="HTH_LACI_1"/>
    <property type="match status" value="1"/>
</dbReference>
<evidence type="ECO:0000256" key="1">
    <source>
        <dbReference type="ARBA" id="ARBA00023015"/>
    </source>
</evidence>